<protein>
    <submittedName>
        <fullName evidence="1">Uncharacterized protein</fullName>
    </submittedName>
</protein>
<sequence>VIFNFSSWKAPPGAAEKLSRILKEIEGPSNFISDKAKVKSVKSVSQFRREKGG</sequence>
<comment type="caution">
    <text evidence="1">The sequence shown here is derived from an EMBL/GenBank/DDBJ whole genome shotgun (WGS) entry which is preliminary data.</text>
</comment>
<organism evidence="1">
    <name type="scientific">marine sediment metagenome</name>
    <dbReference type="NCBI Taxonomy" id="412755"/>
    <lineage>
        <taxon>unclassified sequences</taxon>
        <taxon>metagenomes</taxon>
        <taxon>ecological metagenomes</taxon>
    </lineage>
</organism>
<gene>
    <name evidence="1" type="ORF">S12H4_13693</name>
</gene>
<accession>X1R8Z3</accession>
<dbReference type="EMBL" id="BARW01006519">
    <property type="protein sequence ID" value="GAI77013.1"/>
    <property type="molecule type" value="Genomic_DNA"/>
</dbReference>
<dbReference type="AlphaFoldDB" id="X1R8Z3"/>
<evidence type="ECO:0000313" key="1">
    <source>
        <dbReference type="EMBL" id="GAI77013.1"/>
    </source>
</evidence>
<proteinExistence type="predicted"/>
<reference evidence="1" key="1">
    <citation type="journal article" date="2014" name="Front. Microbiol.">
        <title>High frequency of phylogenetically diverse reductive dehalogenase-homologous genes in deep subseafloor sedimentary metagenomes.</title>
        <authorList>
            <person name="Kawai M."/>
            <person name="Futagami T."/>
            <person name="Toyoda A."/>
            <person name="Takaki Y."/>
            <person name="Nishi S."/>
            <person name="Hori S."/>
            <person name="Arai W."/>
            <person name="Tsubouchi T."/>
            <person name="Morono Y."/>
            <person name="Uchiyama I."/>
            <person name="Ito T."/>
            <person name="Fujiyama A."/>
            <person name="Inagaki F."/>
            <person name="Takami H."/>
        </authorList>
    </citation>
    <scope>NUCLEOTIDE SEQUENCE</scope>
    <source>
        <strain evidence="1">Expedition CK06-06</strain>
    </source>
</reference>
<name>X1R8Z3_9ZZZZ</name>
<feature type="non-terminal residue" evidence="1">
    <location>
        <position position="1"/>
    </location>
</feature>